<dbReference type="EMBL" id="FRBL01000003">
    <property type="protein sequence ID" value="SHL43809.1"/>
    <property type="molecule type" value="Genomic_DNA"/>
</dbReference>
<evidence type="ECO:0000313" key="2">
    <source>
        <dbReference type="Proteomes" id="UP000184420"/>
    </source>
</evidence>
<dbReference type="Proteomes" id="UP000184420">
    <property type="component" value="Unassembled WGS sequence"/>
</dbReference>
<accession>A0A1M7AN33</accession>
<sequence>MAYFFAGTFMETPSNRDFNSISPSAKGLLYLKGHTTLPYAREAVALLAEPEPFPADPEKVARYWARIVHFEQRYRSIDQLLQPIAIKNIIEISAGFSFRGLTMAADPSVYYIDTDLTEIIATKKAFIAQLHPDPLAGHLDIEALNALDEAAFRSLTARFPPGPVAIVNEGLLMYLDTAEKQQLCGIIRRILQQSGGYWITADIYIREDPEVAGKMYRNDALMQFLEAHRIEEKKFSSFEAAESFFEDMGFVIDEVAQPNHSLISSLPKFMETLTAAQKEKMKQVRRTRATWRLRLAD</sequence>
<dbReference type="Gene3D" id="3.40.50.150">
    <property type="entry name" value="Vaccinia Virus protein VP39"/>
    <property type="match status" value="1"/>
</dbReference>
<proteinExistence type="predicted"/>
<name>A0A1M7AN33_9BACT</name>
<keyword evidence="1" id="KW-0489">Methyltransferase</keyword>
<dbReference type="GO" id="GO:0032259">
    <property type="term" value="P:methylation"/>
    <property type="evidence" value="ECO:0007669"/>
    <property type="project" value="UniProtKB-KW"/>
</dbReference>
<dbReference type="InterPro" id="IPR029063">
    <property type="entry name" value="SAM-dependent_MTases_sf"/>
</dbReference>
<protein>
    <submittedName>
        <fullName evidence="1">O-Methyltransferase involved in polyketide biosynthesis</fullName>
    </submittedName>
</protein>
<organism evidence="1 2">
    <name type="scientific">Chitinophaga jiangningensis</name>
    <dbReference type="NCBI Taxonomy" id="1419482"/>
    <lineage>
        <taxon>Bacteria</taxon>
        <taxon>Pseudomonadati</taxon>
        <taxon>Bacteroidota</taxon>
        <taxon>Chitinophagia</taxon>
        <taxon>Chitinophagales</taxon>
        <taxon>Chitinophagaceae</taxon>
        <taxon>Chitinophaga</taxon>
    </lineage>
</organism>
<keyword evidence="2" id="KW-1185">Reference proteome</keyword>
<dbReference type="SUPFAM" id="SSF53335">
    <property type="entry name" value="S-adenosyl-L-methionine-dependent methyltransferases"/>
    <property type="match status" value="1"/>
</dbReference>
<evidence type="ECO:0000313" key="1">
    <source>
        <dbReference type="EMBL" id="SHL43809.1"/>
    </source>
</evidence>
<dbReference type="AlphaFoldDB" id="A0A1M7AN33"/>
<keyword evidence="1" id="KW-0808">Transferase</keyword>
<dbReference type="GO" id="GO:0008168">
    <property type="term" value="F:methyltransferase activity"/>
    <property type="evidence" value="ECO:0007669"/>
    <property type="project" value="UniProtKB-KW"/>
</dbReference>
<gene>
    <name evidence="1" type="ORF">SAMN05444266_103339</name>
</gene>
<dbReference type="STRING" id="1419482.SAMN05444266_103339"/>
<reference evidence="1 2" key="1">
    <citation type="submission" date="2016-11" db="EMBL/GenBank/DDBJ databases">
        <authorList>
            <person name="Jaros S."/>
            <person name="Januszkiewicz K."/>
            <person name="Wedrychowicz H."/>
        </authorList>
    </citation>
    <scope>NUCLEOTIDE SEQUENCE [LARGE SCALE GENOMIC DNA]</scope>
    <source>
        <strain evidence="1 2">DSM 27406</strain>
    </source>
</reference>